<keyword evidence="3" id="KW-1185">Reference proteome</keyword>
<organism evidence="2 3">
    <name type="scientific">Bos mutus</name>
    <name type="common">wild yak</name>
    <dbReference type="NCBI Taxonomy" id="72004"/>
    <lineage>
        <taxon>Eukaryota</taxon>
        <taxon>Metazoa</taxon>
        <taxon>Chordata</taxon>
        <taxon>Craniata</taxon>
        <taxon>Vertebrata</taxon>
        <taxon>Euteleostomi</taxon>
        <taxon>Mammalia</taxon>
        <taxon>Eutheria</taxon>
        <taxon>Laurasiatheria</taxon>
        <taxon>Artiodactyla</taxon>
        <taxon>Ruminantia</taxon>
        <taxon>Pecora</taxon>
        <taxon>Bovidae</taxon>
        <taxon>Bovinae</taxon>
        <taxon>Bos</taxon>
    </lineage>
</organism>
<name>A0A6B0QRW7_9CETA</name>
<dbReference type="Proteomes" id="UP000322234">
    <property type="component" value="Unassembled WGS sequence"/>
</dbReference>
<feature type="region of interest" description="Disordered" evidence="1">
    <location>
        <begin position="44"/>
        <end position="73"/>
    </location>
</feature>
<sequence length="73" mass="7935">MNRRRCRTQGADRWADFLVTAPGKDRGNENLSKSDLGLAPWSKKKMASAGSPSNCSAFSIPTSKDNSVQEASF</sequence>
<evidence type="ECO:0000256" key="1">
    <source>
        <dbReference type="SAM" id="MobiDB-lite"/>
    </source>
</evidence>
<dbReference type="EMBL" id="VBQZ03000001">
    <property type="protein sequence ID" value="MXQ79351.1"/>
    <property type="molecule type" value="Genomic_DNA"/>
</dbReference>
<feature type="compositionally biased region" description="Polar residues" evidence="1">
    <location>
        <begin position="50"/>
        <end position="73"/>
    </location>
</feature>
<dbReference type="AlphaFoldDB" id="A0A6B0QRW7"/>
<evidence type="ECO:0000313" key="3">
    <source>
        <dbReference type="Proteomes" id="UP000322234"/>
    </source>
</evidence>
<gene>
    <name evidence="2" type="ORF">E5288_WYG000265</name>
</gene>
<proteinExistence type="predicted"/>
<protein>
    <submittedName>
        <fullName evidence="2">Uncharacterized protein</fullName>
    </submittedName>
</protein>
<reference evidence="2" key="1">
    <citation type="submission" date="2019-10" db="EMBL/GenBank/DDBJ databases">
        <title>The sequence and de novo assembly of the wild yak genome.</title>
        <authorList>
            <person name="Liu Y."/>
        </authorList>
    </citation>
    <scope>NUCLEOTIDE SEQUENCE [LARGE SCALE GENOMIC DNA]</scope>
    <source>
        <strain evidence="2">WY2019</strain>
    </source>
</reference>
<evidence type="ECO:0000313" key="2">
    <source>
        <dbReference type="EMBL" id="MXQ79351.1"/>
    </source>
</evidence>
<comment type="caution">
    <text evidence="2">The sequence shown here is derived from an EMBL/GenBank/DDBJ whole genome shotgun (WGS) entry which is preliminary data.</text>
</comment>
<accession>A0A6B0QRW7</accession>